<dbReference type="VEuPathDB" id="FungiDB:RhiirFUN_023496"/>
<sequence length="289" mass="33515">MSGLFAALLLDIAGLKNIEILECQERVGGRVHTEYFSDNVTKDKLYGELGAMRLPKGTDVVRYFYNNKRDNSNKIMTQGYATNPENFEKLGFTNSIRVYWKEKHGIEKNPGKVYDSPFGVVRQWELPDKLDRNDDIDYIRRRAIRELNYDNSAKIFLKFKSRFWEKDSRPIAGGSSSTDLPIRTMIYPSYYKDDQGNPDEDGPAILLGSYTWANDAAKYSPYPQKENFNIHWAGEHTDIYHAWIIGALNSAVRVVKEVLLQSGMKDKWGELLKHKLLEHWQGREYENKD</sequence>
<gene>
    <name evidence="3" type="ORF">RhiirC2_866039</name>
</gene>
<dbReference type="VEuPathDB" id="FungiDB:RhiirA1_532251"/>
<evidence type="ECO:0000259" key="2">
    <source>
        <dbReference type="Pfam" id="PF01593"/>
    </source>
</evidence>
<dbReference type="VEuPathDB" id="FungiDB:RhiirA1_453982"/>
<dbReference type="VEuPathDB" id="FungiDB:FUN_003366"/>
<feature type="domain" description="Amine oxidase" evidence="2">
    <location>
        <begin position="1"/>
        <end position="62"/>
    </location>
</feature>
<feature type="signal peptide" evidence="1">
    <location>
        <begin position="1"/>
        <end position="17"/>
    </location>
</feature>
<dbReference type="Pfam" id="PF01593">
    <property type="entry name" value="Amino_oxidase"/>
    <property type="match status" value="2"/>
</dbReference>
<keyword evidence="1" id="KW-0732">Signal</keyword>
<evidence type="ECO:0000313" key="4">
    <source>
        <dbReference type="Proteomes" id="UP000233469"/>
    </source>
</evidence>
<dbReference type="SUPFAM" id="SSF51905">
    <property type="entry name" value="FAD/NAD(P)-binding domain"/>
    <property type="match status" value="1"/>
</dbReference>
<accession>A0A2N1N9T0</accession>
<comment type="caution">
    <text evidence="3">The sequence shown here is derived from an EMBL/GenBank/DDBJ whole genome shotgun (WGS) entry which is preliminary data.</text>
</comment>
<reference evidence="3 4" key="1">
    <citation type="submission" date="2016-04" db="EMBL/GenBank/DDBJ databases">
        <title>Genome analyses suggest a sexual origin of heterokaryosis in a supposedly ancient asexual fungus.</title>
        <authorList>
            <person name="Ropars J."/>
            <person name="Sedzielewska K."/>
            <person name="Noel J."/>
            <person name="Charron P."/>
            <person name="Farinelli L."/>
            <person name="Marton T."/>
            <person name="Kruger M."/>
            <person name="Pelin A."/>
            <person name="Brachmann A."/>
            <person name="Corradi N."/>
        </authorList>
    </citation>
    <scope>NUCLEOTIDE SEQUENCE [LARGE SCALE GENOMIC DNA]</scope>
    <source>
        <strain evidence="3 4">C2</strain>
    </source>
</reference>
<evidence type="ECO:0000313" key="3">
    <source>
        <dbReference type="EMBL" id="PKK70677.1"/>
    </source>
</evidence>
<name>A0A2N1N9T0_9GLOM</name>
<dbReference type="GO" id="GO:0001716">
    <property type="term" value="F:L-amino-acid oxidase activity"/>
    <property type="evidence" value="ECO:0007669"/>
    <property type="project" value="TreeGrafter"/>
</dbReference>
<protein>
    <recommendedName>
        <fullName evidence="2">Amine oxidase domain-containing protein</fullName>
    </recommendedName>
</protein>
<reference evidence="3 4" key="2">
    <citation type="submission" date="2017-10" db="EMBL/GenBank/DDBJ databases">
        <title>Extensive intraspecific genome diversity in a model arbuscular mycorrhizal fungus.</title>
        <authorList>
            <person name="Chen E.C.H."/>
            <person name="Morin E."/>
            <person name="Baudet D."/>
            <person name="Noel J."/>
            <person name="Ndikumana S."/>
            <person name="Charron P."/>
            <person name="St-Onge C."/>
            <person name="Giorgi J."/>
            <person name="Grigoriev I.V."/>
            <person name="Roux C."/>
            <person name="Martin F.M."/>
            <person name="Corradi N."/>
        </authorList>
    </citation>
    <scope>NUCLEOTIDE SEQUENCE [LARGE SCALE GENOMIC DNA]</scope>
    <source>
        <strain evidence="3 4">C2</strain>
    </source>
</reference>
<dbReference type="InterPro" id="IPR050281">
    <property type="entry name" value="Flavin_monoamine_oxidase"/>
</dbReference>
<dbReference type="InterPro" id="IPR002937">
    <property type="entry name" value="Amino_oxidase"/>
</dbReference>
<dbReference type="Gene3D" id="3.50.50.60">
    <property type="entry name" value="FAD/NAD(P)-binding domain"/>
    <property type="match status" value="1"/>
</dbReference>
<dbReference type="SUPFAM" id="SSF54373">
    <property type="entry name" value="FAD-linked reductases, C-terminal domain"/>
    <property type="match status" value="1"/>
</dbReference>
<feature type="domain" description="Amine oxidase" evidence="2">
    <location>
        <begin position="139"/>
        <end position="218"/>
    </location>
</feature>
<dbReference type="PANTHER" id="PTHR10742:SF342">
    <property type="entry name" value="AMINE OXIDASE"/>
    <property type="match status" value="1"/>
</dbReference>
<dbReference type="EMBL" id="LLXL01000590">
    <property type="protein sequence ID" value="PKK70677.1"/>
    <property type="molecule type" value="Genomic_DNA"/>
</dbReference>
<proteinExistence type="predicted"/>
<dbReference type="GO" id="GO:0009063">
    <property type="term" value="P:amino acid catabolic process"/>
    <property type="evidence" value="ECO:0007669"/>
    <property type="project" value="TreeGrafter"/>
</dbReference>
<dbReference type="InterPro" id="IPR036188">
    <property type="entry name" value="FAD/NAD-bd_sf"/>
</dbReference>
<dbReference type="Gene3D" id="3.90.660.10">
    <property type="match status" value="1"/>
</dbReference>
<feature type="chain" id="PRO_5014826122" description="Amine oxidase domain-containing protein" evidence="1">
    <location>
        <begin position="18"/>
        <end position="289"/>
    </location>
</feature>
<dbReference type="Proteomes" id="UP000233469">
    <property type="component" value="Unassembled WGS sequence"/>
</dbReference>
<dbReference type="AlphaFoldDB" id="A0A2N1N9T0"/>
<evidence type="ECO:0000256" key="1">
    <source>
        <dbReference type="SAM" id="SignalP"/>
    </source>
</evidence>
<organism evidence="3 4">
    <name type="scientific">Rhizophagus irregularis</name>
    <dbReference type="NCBI Taxonomy" id="588596"/>
    <lineage>
        <taxon>Eukaryota</taxon>
        <taxon>Fungi</taxon>
        <taxon>Fungi incertae sedis</taxon>
        <taxon>Mucoromycota</taxon>
        <taxon>Glomeromycotina</taxon>
        <taxon>Glomeromycetes</taxon>
        <taxon>Glomerales</taxon>
        <taxon>Glomeraceae</taxon>
        <taxon>Rhizophagus</taxon>
    </lineage>
</organism>
<dbReference type="PANTHER" id="PTHR10742">
    <property type="entry name" value="FLAVIN MONOAMINE OXIDASE"/>
    <property type="match status" value="1"/>
</dbReference>